<dbReference type="FunCoup" id="A0A0D2A6I0">
    <property type="interactions" value="602"/>
</dbReference>
<evidence type="ECO:0000256" key="3">
    <source>
        <dbReference type="ARBA" id="ARBA00023125"/>
    </source>
</evidence>
<dbReference type="InterPro" id="IPR004827">
    <property type="entry name" value="bZIP"/>
</dbReference>
<feature type="compositionally biased region" description="Polar residues" evidence="6">
    <location>
        <begin position="32"/>
        <end position="56"/>
    </location>
</feature>
<keyword evidence="9" id="KW-1185">Reference proteome</keyword>
<comment type="subcellular location">
    <subcellularLocation>
        <location evidence="1">Nucleus</location>
    </subcellularLocation>
</comment>
<dbReference type="OrthoDB" id="295274at2759"/>
<dbReference type="PANTHER" id="PTHR19304">
    <property type="entry name" value="CYCLIC-AMP RESPONSE ELEMENT BINDING PROTEIN"/>
    <property type="match status" value="1"/>
</dbReference>
<name>A0A0D2A6I0_9PEZI</name>
<feature type="compositionally biased region" description="Acidic residues" evidence="6">
    <location>
        <begin position="378"/>
        <end position="389"/>
    </location>
</feature>
<dbReference type="EMBL" id="KN847550">
    <property type="protein sequence ID" value="KIW02180.1"/>
    <property type="molecule type" value="Genomic_DNA"/>
</dbReference>
<feature type="compositionally biased region" description="Low complexity" evidence="6">
    <location>
        <begin position="107"/>
        <end position="120"/>
    </location>
</feature>
<keyword evidence="2" id="KW-0805">Transcription regulation</keyword>
<feature type="region of interest" description="Disordered" evidence="6">
    <location>
        <begin position="1"/>
        <end position="408"/>
    </location>
</feature>
<feature type="compositionally biased region" description="Polar residues" evidence="6">
    <location>
        <begin position="217"/>
        <end position="242"/>
    </location>
</feature>
<evidence type="ECO:0000256" key="1">
    <source>
        <dbReference type="ARBA" id="ARBA00004123"/>
    </source>
</evidence>
<dbReference type="RefSeq" id="XP_016212049.1">
    <property type="nucleotide sequence ID" value="XM_016359967.1"/>
</dbReference>
<keyword evidence="4" id="KW-0804">Transcription</keyword>
<feature type="domain" description="BZIP" evidence="7">
    <location>
        <begin position="404"/>
        <end position="467"/>
    </location>
</feature>
<accession>A0A0D2A6I0</accession>
<dbReference type="Pfam" id="PF11786">
    <property type="entry name" value="Aft1_HRA"/>
    <property type="match status" value="1"/>
</dbReference>
<dbReference type="SUPFAM" id="SSF57959">
    <property type="entry name" value="Leucine zipper domain"/>
    <property type="match status" value="1"/>
</dbReference>
<feature type="compositionally biased region" description="Polar residues" evidence="6">
    <location>
        <begin position="7"/>
        <end position="20"/>
    </location>
</feature>
<feature type="compositionally biased region" description="Gly residues" evidence="6">
    <location>
        <begin position="520"/>
        <end position="529"/>
    </location>
</feature>
<feature type="compositionally biased region" description="Basic and acidic residues" evidence="6">
    <location>
        <begin position="397"/>
        <end position="408"/>
    </location>
</feature>
<dbReference type="InterPro" id="IPR051027">
    <property type="entry name" value="bZIP_transcription_factors"/>
</dbReference>
<proteinExistence type="predicted"/>
<dbReference type="VEuPathDB" id="FungiDB:PV09_06343"/>
<evidence type="ECO:0000256" key="2">
    <source>
        <dbReference type="ARBA" id="ARBA00023015"/>
    </source>
</evidence>
<gene>
    <name evidence="8" type="ORF">PV09_06343</name>
</gene>
<dbReference type="GeneID" id="27314316"/>
<dbReference type="EMBL" id="KN847550">
    <property type="protein sequence ID" value="KIW02181.1"/>
    <property type="molecule type" value="Genomic_DNA"/>
</dbReference>
<evidence type="ECO:0000256" key="5">
    <source>
        <dbReference type="ARBA" id="ARBA00023242"/>
    </source>
</evidence>
<dbReference type="Proteomes" id="UP000053259">
    <property type="component" value="Unassembled WGS sequence"/>
</dbReference>
<dbReference type="Gene3D" id="1.20.5.170">
    <property type="match status" value="1"/>
</dbReference>
<evidence type="ECO:0000256" key="4">
    <source>
        <dbReference type="ARBA" id="ARBA00023163"/>
    </source>
</evidence>
<sequence length="529" mass="55705">MAAVASRNANNSPHLSTMSSPKDAKKVKSEDSANSVQPTSQATSDIDSKPATTANGESKPLGPPPKPSDGGDYFSTAHGTNGTQYGAEPNPFEAQFGNPSAETPGKSLLPPVSSLTSPQPILNGNTPGWPSLRSGPLSPAMLTGPTGAQDYFDPSFSRGFPTPNESGLRTGLTPGGGGSMFPAPSPNSQALFNSLQSGGATPSTLDFYRTSLGAKAASQSGSFNPPTSQPTDPQLQNSMDRSQQPNQQDPFTQQHGDADAVNGLYMLAQASNGANGVRNNQYPVQNAQAQTSMSAQAGSTASASPATRRAAKNSITSNETNEVSEEESEQDKRATRSRGKKAANTKSTPANNRRKAEDAPAKAPANKRSKGNNGAAQEADDREDDEEEMSPPAAENNTKKMTDEEKRKNFLERNRVAALKCRQRKKQWLANLQAKVELFSTENDALSQTVTQLREELVNLKTLLLAHKDCPVSVQQGIAGPAMAMYLGADSGNHHANPYGIGMQPNGLPQGMQMPMQQTGPGGQGVSRG</sequence>
<feature type="compositionally biased region" description="Low complexity" evidence="6">
    <location>
        <begin position="508"/>
        <end position="519"/>
    </location>
</feature>
<dbReference type="Pfam" id="PF11787">
    <property type="entry name" value="Aft1_HRR"/>
    <property type="match status" value="1"/>
</dbReference>
<protein>
    <recommendedName>
        <fullName evidence="7">BZIP domain-containing protein</fullName>
    </recommendedName>
</protein>
<feature type="compositionally biased region" description="Polar residues" evidence="6">
    <location>
        <begin position="269"/>
        <end position="286"/>
    </location>
</feature>
<evidence type="ECO:0000259" key="7">
    <source>
        <dbReference type="PROSITE" id="PS50217"/>
    </source>
</evidence>
<feature type="region of interest" description="Disordered" evidence="6">
    <location>
        <begin position="508"/>
        <end position="529"/>
    </location>
</feature>
<keyword evidence="5" id="KW-0539">Nucleus</keyword>
<keyword evidence="3" id="KW-0238">DNA-binding</keyword>
<dbReference type="AlphaFoldDB" id="A0A0D2A6I0"/>
<dbReference type="Pfam" id="PF00170">
    <property type="entry name" value="bZIP_1"/>
    <property type="match status" value="1"/>
</dbReference>
<dbReference type="InterPro" id="IPR021756">
    <property type="entry name" value="TF_Aft1_HRR"/>
</dbReference>
<evidence type="ECO:0000256" key="6">
    <source>
        <dbReference type="SAM" id="MobiDB-lite"/>
    </source>
</evidence>
<evidence type="ECO:0000313" key="8">
    <source>
        <dbReference type="EMBL" id="KIW02180.1"/>
    </source>
</evidence>
<dbReference type="EMBL" id="KN847550">
    <property type="protein sequence ID" value="KIW02182.1"/>
    <property type="molecule type" value="Genomic_DNA"/>
</dbReference>
<dbReference type="Pfam" id="PF11785">
    <property type="entry name" value="Aft1_OSA"/>
    <property type="match status" value="1"/>
</dbReference>
<dbReference type="PROSITE" id="PS50217">
    <property type="entry name" value="BZIP"/>
    <property type="match status" value="1"/>
</dbReference>
<dbReference type="GO" id="GO:0005634">
    <property type="term" value="C:nucleus"/>
    <property type="evidence" value="ECO:0007669"/>
    <property type="project" value="UniProtKB-SubCell"/>
</dbReference>
<dbReference type="GO" id="GO:0003700">
    <property type="term" value="F:DNA-binding transcription factor activity"/>
    <property type="evidence" value="ECO:0007669"/>
    <property type="project" value="InterPro"/>
</dbReference>
<dbReference type="STRING" id="253628.A0A0D2A6I0"/>
<feature type="compositionally biased region" description="Low complexity" evidence="6">
    <location>
        <begin position="243"/>
        <end position="254"/>
    </location>
</feature>
<dbReference type="FunFam" id="1.20.5.170:FF:000053">
    <property type="entry name" value="BZIP transcription factor AtfA"/>
    <property type="match status" value="1"/>
</dbReference>
<evidence type="ECO:0000313" key="9">
    <source>
        <dbReference type="Proteomes" id="UP000053259"/>
    </source>
</evidence>
<dbReference type="InterPro" id="IPR020956">
    <property type="entry name" value="TF_Aft1_OSM"/>
</dbReference>
<dbReference type="InterPro" id="IPR021755">
    <property type="entry name" value="TF_Aft1_HRA"/>
</dbReference>
<feature type="compositionally biased region" description="Polar residues" evidence="6">
    <location>
        <begin position="186"/>
        <end position="204"/>
    </location>
</feature>
<dbReference type="InterPro" id="IPR046347">
    <property type="entry name" value="bZIP_sf"/>
</dbReference>
<reference evidence="8 9" key="1">
    <citation type="submission" date="2015-01" db="EMBL/GenBank/DDBJ databases">
        <title>The Genome Sequence of Ochroconis gallopava CBS43764.</title>
        <authorList>
            <consortium name="The Broad Institute Genomics Platform"/>
            <person name="Cuomo C."/>
            <person name="de Hoog S."/>
            <person name="Gorbushina A."/>
            <person name="Stielow B."/>
            <person name="Teixiera M."/>
            <person name="Abouelleil A."/>
            <person name="Chapman S.B."/>
            <person name="Priest M."/>
            <person name="Young S.K."/>
            <person name="Wortman J."/>
            <person name="Nusbaum C."/>
            <person name="Birren B."/>
        </authorList>
    </citation>
    <scope>NUCLEOTIDE SEQUENCE [LARGE SCALE GENOMIC DNA]</scope>
    <source>
        <strain evidence="8 9">CBS 43764</strain>
    </source>
</reference>
<dbReference type="RefSeq" id="XP_016212051.1">
    <property type="nucleotide sequence ID" value="XM_016359969.1"/>
</dbReference>
<feature type="compositionally biased region" description="Low complexity" evidence="6">
    <location>
        <begin position="287"/>
        <end position="321"/>
    </location>
</feature>
<dbReference type="CDD" id="cd14687">
    <property type="entry name" value="bZIP_ATF2"/>
    <property type="match status" value="1"/>
</dbReference>
<dbReference type="InterPro" id="IPR002112">
    <property type="entry name" value="Leuzip_Jun"/>
</dbReference>
<dbReference type="SMART" id="SM00338">
    <property type="entry name" value="BRLZ"/>
    <property type="match status" value="1"/>
</dbReference>
<dbReference type="RefSeq" id="XP_016212050.1">
    <property type="nucleotide sequence ID" value="XM_016359968.1"/>
</dbReference>
<organism evidence="8 9">
    <name type="scientific">Verruconis gallopava</name>
    <dbReference type="NCBI Taxonomy" id="253628"/>
    <lineage>
        <taxon>Eukaryota</taxon>
        <taxon>Fungi</taxon>
        <taxon>Dikarya</taxon>
        <taxon>Ascomycota</taxon>
        <taxon>Pezizomycotina</taxon>
        <taxon>Dothideomycetes</taxon>
        <taxon>Pleosporomycetidae</taxon>
        <taxon>Venturiales</taxon>
        <taxon>Sympoventuriaceae</taxon>
        <taxon>Verruconis</taxon>
    </lineage>
</organism>
<dbReference type="GO" id="GO:0003677">
    <property type="term" value="F:DNA binding"/>
    <property type="evidence" value="ECO:0007669"/>
    <property type="project" value="UniProtKB-KW"/>
</dbReference>
<dbReference type="PRINTS" id="PR00043">
    <property type="entry name" value="LEUZIPPRJUN"/>
</dbReference>
<feature type="compositionally biased region" description="Basic and acidic residues" evidence="6">
    <location>
        <begin position="22"/>
        <end position="31"/>
    </location>
</feature>